<sequence length="44" mass="4992">MILPWRGNRLRGVLHSGEKACLVPLEVEAFLSNNLYGMIHHYVG</sequence>
<dbReference type="AlphaFoldDB" id="A0A0E9PCJ9"/>
<dbReference type="EMBL" id="GBXM01106565">
    <property type="protein sequence ID" value="JAH02012.1"/>
    <property type="molecule type" value="Transcribed_RNA"/>
</dbReference>
<reference evidence="1" key="1">
    <citation type="submission" date="2014-11" db="EMBL/GenBank/DDBJ databases">
        <authorList>
            <person name="Amaro Gonzalez C."/>
        </authorList>
    </citation>
    <scope>NUCLEOTIDE SEQUENCE</scope>
</reference>
<protein>
    <submittedName>
        <fullName evidence="1">Uncharacterized protein</fullName>
    </submittedName>
</protein>
<accession>A0A0E9PCJ9</accession>
<name>A0A0E9PCJ9_ANGAN</name>
<organism evidence="1">
    <name type="scientific">Anguilla anguilla</name>
    <name type="common">European freshwater eel</name>
    <name type="synonym">Muraena anguilla</name>
    <dbReference type="NCBI Taxonomy" id="7936"/>
    <lineage>
        <taxon>Eukaryota</taxon>
        <taxon>Metazoa</taxon>
        <taxon>Chordata</taxon>
        <taxon>Craniata</taxon>
        <taxon>Vertebrata</taxon>
        <taxon>Euteleostomi</taxon>
        <taxon>Actinopterygii</taxon>
        <taxon>Neopterygii</taxon>
        <taxon>Teleostei</taxon>
        <taxon>Anguilliformes</taxon>
        <taxon>Anguillidae</taxon>
        <taxon>Anguilla</taxon>
    </lineage>
</organism>
<evidence type="ECO:0000313" key="1">
    <source>
        <dbReference type="EMBL" id="JAH02012.1"/>
    </source>
</evidence>
<proteinExistence type="predicted"/>
<reference evidence="1" key="2">
    <citation type="journal article" date="2015" name="Fish Shellfish Immunol.">
        <title>Early steps in the European eel (Anguilla anguilla)-Vibrio vulnificus interaction in the gills: Role of the RtxA13 toxin.</title>
        <authorList>
            <person name="Callol A."/>
            <person name="Pajuelo D."/>
            <person name="Ebbesson L."/>
            <person name="Teles M."/>
            <person name="MacKenzie S."/>
            <person name="Amaro C."/>
        </authorList>
    </citation>
    <scope>NUCLEOTIDE SEQUENCE</scope>
</reference>